<evidence type="ECO:0000259" key="11">
    <source>
        <dbReference type="SMART" id="SM00382"/>
    </source>
</evidence>
<comment type="subcellular location">
    <subcellularLocation>
        <location evidence="1">Nucleus</location>
    </subcellularLocation>
</comment>
<dbReference type="AlphaFoldDB" id="A0A8S1C3R7"/>
<comment type="subunit">
    <text evidence="6">Subunit of the RFC complex, an heteropentameric complex consisting of a large subunit RFC1 and four small subunits RFC2, RFC3, RFC4 and RFC5; the RFC complex interacts with PCNA. Forms an heterotetrameric complex with RFC2, RFC4 and RFC5; this complex has ATPase activity but is not stimulated by PCNA. The heterotetramer of subunits RFC2, RFC3, RFC4 and RFC5 interacts with RAD17. Interacts with CNTD1; this interaction facilitates crossover formation.</text>
</comment>
<comment type="similarity">
    <text evidence="2">Belongs to the activator 1 small subunits family.</text>
</comment>
<dbReference type="FunFam" id="1.10.8.60:FF:000030">
    <property type="entry name" value="replication factor C subunit 3"/>
    <property type="match status" value="1"/>
</dbReference>
<dbReference type="GO" id="GO:0003689">
    <property type="term" value="F:DNA clamp loader activity"/>
    <property type="evidence" value="ECO:0007669"/>
    <property type="project" value="TreeGrafter"/>
</dbReference>
<evidence type="ECO:0000256" key="1">
    <source>
        <dbReference type="ARBA" id="ARBA00004123"/>
    </source>
</evidence>
<dbReference type="GO" id="GO:0006281">
    <property type="term" value="P:DNA repair"/>
    <property type="evidence" value="ECO:0007669"/>
    <property type="project" value="UniProtKB-ARBA"/>
</dbReference>
<reference evidence="12 13" key="1">
    <citation type="submission" date="2020-04" db="EMBL/GenBank/DDBJ databases">
        <authorList>
            <person name="Alioto T."/>
            <person name="Alioto T."/>
            <person name="Gomez Garrido J."/>
        </authorList>
    </citation>
    <scope>NUCLEOTIDE SEQUENCE [LARGE SCALE GENOMIC DNA]</scope>
</reference>
<dbReference type="EMBL" id="CADEPI010000013">
    <property type="protein sequence ID" value="CAB3363762.1"/>
    <property type="molecule type" value="Genomic_DNA"/>
</dbReference>
<dbReference type="SMART" id="SM00382">
    <property type="entry name" value="AAA"/>
    <property type="match status" value="1"/>
</dbReference>
<dbReference type="Gene3D" id="1.10.8.60">
    <property type="match status" value="1"/>
</dbReference>
<dbReference type="Pfam" id="PF21960">
    <property type="entry name" value="RCF1-5-like_lid"/>
    <property type="match status" value="1"/>
</dbReference>
<protein>
    <recommendedName>
        <fullName evidence="7">Replication factor C subunit 3</fullName>
    </recommendedName>
    <alternativeName>
        <fullName evidence="9">Activator 1 38 kDa subunit</fullName>
    </alternativeName>
    <alternativeName>
        <fullName evidence="10">Activator 1 subunit 3</fullName>
    </alternativeName>
    <alternativeName>
        <fullName evidence="8">Replication factor C 38 kDa subunit</fullName>
    </alternativeName>
</protein>
<dbReference type="GO" id="GO:0005634">
    <property type="term" value="C:nucleus"/>
    <property type="evidence" value="ECO:0007669"/>
    <property type="project" value="UniProtKB-SubCell"/>
</dbReference>
<dbReference type="SUPFAM" id="SSF48019">
    <property type="entry name" value="post-AAA+ oligomerization domain-like"/>
    <property type="match status" value="1"/>
</dbReference>
<evidence type="ECO:0000256" key="2">
    <source>
        <dbReference type="ARBA" id="ARBA00005378"/>
    </source>
</evidence>
<comment type="caution">
    <text evidence="12">The sequence shown here is derived from an EMBL/GenBank/DDBJ whole genome shotgun (WGS) entry which is preliminary data.</text>
</comment>
<evidence type="ECO:0000256" key="7">
    <source>
        <dbReference type="ARBA" id="ARBA00070184"/>
    </source>
</evidence>
<dbReference type="Gene3D" id="3.40.50.300">
    <property type="entry name" value="P-loop containing nucleotide triphosphate hydrolases"/>
    <property type="match status" value="1"/>
</dbReference>
<dbReference type="OrthoDB" id="761538at2759"/>
<keyword evidence="3" id="KW-0235">DNA replication</keyword>
<evidence type="ECO:0000256" key="6">
    <source>
        <dbReference type="ARBA" id="ARBA00062267"/>
    </source>
</evidence>
<dbReference type="Gene3D" id="1.20.272.10">
    <property type="match status" value="1"/>
</dbReference>
<evidence type="ECO:0000256" key="4">
    <source>
        <dbReference type="ARBA" id="ARBA00023242"/>
    </source>
</evidence>
<evidence type="ECO:0000313" key="13">
    <source>
        <dbReference type="Proteomes" id="UP000494165"/>
    </source>
</evidence>
<dbReference type="PANTHER" id="PTHR11669:SF1">
    <property type="entry name" value="REPLICATION FACTOR C SUBUNIT 3"/>
    <property type="match status" value="1"/>
</dbReference>
<accession>A0A8S1C3R7</accession>
<dbReference type="Proteomes" id="UP000494165">
    <property type="component" value="Unassembled WGS sequence"/>
</dbReference>
<dbReference type="CDD" id="cd00009">
    <property type="entry name" value="AAA"/>
    <property type="match status" value="1"/>
</dbReference>
<dbReference type="InterPro" id="IPR008921">
    <property type="entry name" value="DNA_pol3_clamp-load_cplx_C"/>
</dbReference>
<evidence type="ECO:0000256" key="10">
    <source>
        <dbReference type="ARBA" id="ARBA00080379"/>
    </source>
</evidence>
<comment type="function">
    <text evidence="5">Subunit of the replication factor C (RFC) complex which acts during elongation of primed DNA templates by DNA polymerases delta and epsilon, and is necessary for ATP-dependent loading of proliferating cell nuclear antigen (PCNA) onto primed DNA.</text>
</comment>
<dbReference type="FunFam" id="1.20.272.10:FF:000002">
    <property type="entry name" value="Replication factor C subunit 3"/>
    <property type="match status" value="1"/>
</dbReference>
<dbReference type="GO" id="GO:0006271">
    <property type="term" value="P:DNA strand elongation involved in DNA replication"/>
    <property type="evidence" value="ECO:0007669"/>
    <property type="project" value="UniProtKB-ARBA"/>
</dbReference>
<dbReference type="SUPFAM" id="SSF52540">
    <property type="entry name" value="P-loop containing nucleoside triphosphate hydrolases"/>
    <property type="match status" value="1"/>
</dbReference>
<evidence type="ECO:0000313" key="12">
    <source>
        <dbReference type="EMBL" id="CAB3363762.1"/>
    </source>
</evidence>
<feature type="domain" description="AAA+ ATPase" evidence="11">
    <location>
        <begin position="39"/>
        <end position="200"/>
    </location>
</feature>
<keyword evidence="4" id="KW-0539">Nucleus</keyword>
<dbReference type="GO" id="GO:0005663">
    <property type="term" value="C:DNA replication factor C complex"/>
    <property type="evidence" value="ECO:0007669"/>
    <property type="project" value="TreeGrafter"/>
</dbReference>
<name>A0A8S1C3R7_9INSE</name>
<evidence type="ECO:0000256" key="9">
    <source>
        <dbReference type="ARBA" id="ARBA00079394"/>
    </source>
</evidence>
<evidence type="ECO:0000256" key="3">
    <source>
        <dbReference type="ARBA" id="ARBA00022705"/>
    </source>
</evidence>
<gene>
    <name evidence="12" type="ORF">CLODIP_2_CD09896</name>
</gene>
<dbReference type="Pfam" id="PF13177">
    <property type="entry name" value="DNA_pol3_delta2"/>
    <property type="match status" value="1"/>
</dbReference>
<sequence length="356" mass="40601">MRRPKMSLWVDKHCPKSLEKLDYHEEQALQLKGLVKQGDFPHLLVYGPSGAGKKTRVMCLLRELYGSGTERLRIEKLEFHTASKKRLDITTISSNYHIEVNPSDVGIYDRIVVQELIKNAAQAQQFDVNGQRSFKVIVITEVDNLSKSAQHALRRTMEKYVSTCRLILIANSTARVIPAIKSRCLGIRVAAPSIEMISITLQNICRKEGLNMPNELGMKISNASGRNLRRAILMTEACKVKQYPFTNNQEVVVPDWEIYIAKTATMAVQEQSPQCLQNIRERIYELLTHGIPAEIIFRGLLKNLVKNCDGQLKAQVTYYAADYEEQLHKGSKQIFHIEAFLAKFMALYKSFLQEMN</sequence>
<proteinExistence type="inferred from homology"/>
<dbReference type="FunFam" id="3.40.50.300:FF:000136">
    <property type="entry name" value="Replication factor C subunit 5"/>
    <property type="match status" value="1"/>
</dbReference>
<dbReference type="InterPro" id="IPR027417">
    <property type="entry name" value="P-loop_NTPase"/>
</dbReference>
<dbReference type="Pfam" id="PF22534">
    <property type="entry name" value="RFC_C"/>
    <property type="match status" value="1"/>
</dbReference>
<dbReference type="InterPro" id="IPR003593">
    <property type="entry name" value="AAA+_ATPase"/>
</dbReference>
<dbReference type="InterPro" id="IPR050238">
    <property type="entry name" value="DNA_Rep/Repair_Clamp_Loader"/>
</dbReference>
<evidence type="ECO:0000256" key="8">
    <source>
        <dbReference type="ARBA" id="ARBA00076818"/>
    </source>
</evidence>
<keyword evidence="13" id="KW-1185">Reference proteome</keyword>
<dbReference type="GO" id="GO:0003677">
    <property type="term" value="F:DNA binding"/>
    <property type="evidence" value="ECO:0007669"/>
    <property type="project" value="InterPro"/>
</dbReference>
<organism evidence="12 13">
    <name type="scientific">Cloeon dipterum</name>
    <dbReference type="NCBI Taxonomy" id="197152"/>
    <lineage>
        <taxon>Eukaryota</taxon>
        <taxon>Metazoa</taxon>
        <taxon>Ecdysozoa</taxon>
        <taxon>Arthropoda</taxon>
        <taxon>Hexapoda</taxon>
        <taxon>Insecta</taxon>
        <taxon>Pterygota</taxon>
        <taxon>Palaeoptera</taxon>
        <taxon>Ephemeroptera</taxon>
        <taxon>Pisciforma</taxon>
        <taxon>Baetidae</taxon>
        <taxon>Cloeon</taxon>
    </lineage>
</organism>
<dbReference type="PANTHER" id="PTHR11669">
    <property type="entry name" value="REPLICATION FACTOR C / DNA POLYMERASE III GAMMA-TAU SUBUNIT"/>
    <property type="match status" value="1"/>
</dbReference>
<evidence type="ECO:0000256" key="5">
    <source>
        <dbReference type="ARBA" id="ARBA00058626"/>
    </source>
</evidence>